<keyword evidence="1" id="KW-0812">Transmembrane</keyword>
<proteinExistence type="predicted"/>
<dbReference type="STRING" id="45496.SAMN04488079_11560"/>
<reference evidence="3" key="1">
    <citation type="submission" date="2016-10" db="EMBL/GenBank/DDBJ databases">
        <authorList>
            <person name="Varghese N."/>
            <person name="Submissions S."/>
        </authorList>
    </citation>
    <scope>NUCLEOTIDE SEQUENCE [LARGE SCALE GENOMIC DNA]</scope>
    <source>
        <strain evidence="3">DSM 11578</strain>
    </source>
</reference>
<keyword evidence="3" id="KW-1185">Reference proteome</keyword>
<evidence type="ECO:0000256" key="1">
    <source>
        <dbReference type="SAM" id="Phobius"/>
    </source>
</evidence>
<feature type="transmembrane region" description="Helical" evidence="1">
    <location>
        <begin position="35"/>
        <end position="56"/>
    </location>
</feature>
<organism evidence="2 3">
    <name type="scientific">Methylophaga sulfidovorans</name>
    <dbReference type="NCBI Taxonomy" id="45496"/>
    <lineage>
        <taxon>Bacteria</taxon>
        <taxon>Pseudomonadati</taxon>
        <taxon>Pseudomonadota</taxon>
        <taxon>Gammaproteobacteria</taxon>
        <taxon>Thiotrichales</taxon>
        <taxon>Piscirickettsiaceae</taxon>
        <taxon>Methylophaga</taxon>
    </lineage>
</organism>
<keyword evidence="1" id="KW-1133">Transmembrane helix</keyword>
<dbReference type="EMBL" id="FOSH01000015">
    <property type="protein sequence ID" value="SFK58639.1"/>
    <property type="molecule type" value="Genomic_DNA"/>
</dbReference>
<accession>A0A1I4ASD8</accession>
<evidence type="ECO:0000313" key="2">
    <source>
        <dbReference type="EMBL" id="SFK58639.1"/>
    </source>
</evidence>
<evidence type="ECO:0000313" key="3">
    <source>
        <dbReference type="Proteomes" id="UP000198924"/>
    </source>
</evidence>
<sequence length="64" mass="6809">MSLTVFAVPIAMKYENGILKAKGIDVTNGSPVGNFLAKILGVIVVGGALLLFYTMARNIYTGEF</sequence>
<gene>
    <name evidence="2" type="ORF">SAMN04488079_11560</name>
</gene>
<keyword evidence="1" id="KW-0472">Membrane</keyword>
<dbReference type="AlphaFoldDB" id="A0A1I4ASD8"/>
<dbReference type="Proteomes" id="UP000198924">
    <property type="component" value="Unassembled WGS sequence"/>
</dbReference>
<name>A0A1I4ASD8_9GAMM</name>
<protein>
    <submittedName>
        <fullName evidence="2">Uncharacterized protein</fullName>
    </submittedName>
</protein>